<evidence type="ECO:0000256" key="6">
    <source>
        <dbReference type="ARBA" id="ARBA00022692"/>
    </source>
</evidence>
<protein>
    <submittedName>
        <fullName evidence="15">Low affinity potassium transport system protein kup</fullName>
    </submittedName>
</protein>
<dbReference type="AlphaFoldDB" id="A0A1J5QPZ3"/>
<feature type="transmembrane region" description="Helical" evidence="12">
    <location>
        <begin position="55"/>
        <end position="76"/>
    </location>
</feature>
<feature type="transmembrane region" description="Helical" evidence="12">
    <location>
        <begin position="14"/>
        <end position="35"/>
    </location>
</feature>
<comment type="caution">
    <text evidence="15">The sequence shown here is derived from an EMBL/GenBank/DDBJ whole genome shotgun (WGS) entry which is preliminary data.</text>
</comment>
<feature type="domain" description="K+ potassium transporter integral membrane" evidence="13">
    <location>
        <begin position="15"/>
        <end position="468"/>
    </location>
</feature>
<evidence type="ECO:0000256" key="11">
    <source>
        <dbReference type="ARBA" id="ARBA00023136"/>
    </source>
</evidence>
<keyword evidence="8" id="KW-0630">Potassium</keyword>
<keyword evidence="11 12" id="KW-0472">Membrane</keyword>
<name>A0A1J5QPZ3_9ZZZZ</name>
<dbReference type="InterPro" id="IPR053951">
    <property type="entry name" value="K_trans_N"/>
</dbReference>
<feature type="transmembrane region" description="Helical" evidence="12">
    <location>
        <begin position="174"/>
        <end position="198"/>
    </location>
</feature>
<evidence type="ECO:0000256" key="4">
    <source>
        <dbReference type="ARBA" id="ARBA00022475"/>
    </source>
</evidence>
<dbReference type="GO" id="GO:0015079">
    <property type="term" value="F:potassium ion transmembrane transporter activity"/>
    <property type="evidence" value="ECO:0007669"/>
    <property type="project" value="InterPro"/>
</dbReference>
<dbReference type="InterPro" id="IPR003855">
    <property type="entry name" value="K+_transporter"/>
</dbReference>
<dbReference type="GO" id="GO:0016020">
    <property type="term" value="C:membrane"/>
    <property type="evidence" value="ECO:0007669"/>
    <property type="project" value="UniProtKB-SubCell"/>
</dbReference>
<feature type="transmembrane region" description="Helical" evidence="12">
    <location>
        <begin position="428"/>
        <end position="445"/>
    </location>
</feature>
<organism evidence="15">
    <name type="scientific">mine drainage metagenome</name>
    <dbReference type="NCBI Taxonomy" id="410659"/>
    <lineage>
        <taxon>unclassified sequences</taxon>
        <taxon>metagenomes</taxon>
        <taxon>ecological metagenomes</taxon>
    </lineage>
</organism>
<dbReference type="InterPro" id="IPR023051">
    <property type="entry name" value="Kup"/>
</dbReference>
<dbReference type="Pfam" id="PF02705">
    <property type="entry name" value="K_trans"/>
    <property type="match status" value="1"/>
</dbReference>
<dbReference type="Pfam" id="PF22776">
    <property type="entry name" value="K_trans_C"/>
    <property type="match status" value="1"/>
</dbReference>
<dbReference type="GO" id="GO:0015293">
    <property type="term" value="F:symporter activity"/>
    <property type="evidence" value="ECO:0007669"/>
    <property type="project" value="UniProtKB-KW"/>
</dbReference>
<evidence type="ECO:0000256" key="9">
    <source>
        <dbReference type="ARBA" id="ARBA00022989"/>
    </source>
</evidence>
<keyword evidence="5" id="KW-0633">Potassium transport</keyword>
<feature type="transmembrane region" description="Helical" evidence="12">
    <location>
        <begin position="218"/>
        <end position="238"/>
    </location>
</feature>
<comment type="subcellular location">
    <subcellularLocation>
        <location evidence="1">Membrane</location>
        <topology evidence="1">Multi-pass membrane protein</topology>
    </subcellularLocation>
</comment>
<feature type="transmembrane region" description="Helical" evidence="12">
    <location>
        <begin position="342"/>
        <end position="362"/>
    </location>
</feature>
<keyword evidence="10" id="KW-0406">Ion transport</keyword>
<feature type="transmembrane region" description="Helical" evidence="12">
    <location>
        <begin position="368"/>
        <end position="390"/>
    </location>
</feature>
<feature type="transmembrane region" description="Helical" evidence="12">
    <location>
        <begin position="250"/>
        <end position="270"/>
    </location>
</feature>
<keyword evidence="4" id="KW-1003">Cell membrane</keyword>
<feature type="transmembrane region" description="Helical" evidence="12">
    <location>
        <begin position="105"/>
        <end position="131"/>
    </location>
</feature>
<feature type="domain" description="K+ potassium transporter C-terminal" evidence="14">
    <location>
        <begin position="480"/>
        <end position="628"/>
    </location>
</feature>
<keyword evidence="6 12" id="KW-0812">Transmembrane</keyword>
<accession>A0A1J5QPZ3</accession>
<evidence type="ECO:0000256" key="1">
    <source>
        <dbReference type="ARBA" id="ARBA00004141"/>
    </source>
</evidence>
<evidence type="ECO:0000256" key="12">
    <source>
        <dbReference type="SAM" id="Phobius"/>
    </source>
</evidence>
<dbReference type="EMBL" id="MLJW01000544">
    <property type="protein sequence ID" value="OIQ85442.1"/>
    <property type="molecule type" value="Genomic_DNA"/>
</dbReference>
<keyword evidence="7" id="KW-0769">Symport</keyword>
<feature type="transmembrane region" description="Helical" evidence="12">
    <location>
        <begin position="290"/>
        <end position="314"/>
    </location>
</feature>
<feature type="transmembrane region" description="Helical" evidence="12">
    <location>
        <begin position="143"/>
        <end position="162"/>
    </location>
</feature>
<evidence type="ECO:0000313" key="15">
    <source>
        <dbReference type="EMBL" id="OIQ85442.1"/>
    </source>
</evidence>
<evidence type="ECO:0000256" key="3">
    <source>
        <dbReference type="ARBA" id="ARBA00022448"/>
    </source>
</evidence>
<evidence type="ECO:0000256" key="10">
    <source>
        <dbReference type="ARBA" id="ARBA00023065"/>
    </source>
</evidence>
<evidence type="ECO:0000256" key="2">
    <source>
        <dbReference type="ARBA" id="ARBA00007019"/>
    </source>
</evidence>
<sequence>MAQNIDNSTDSRRALALGALGVVYGDIGTSPLYAFKQAFDPTSHLRLSIDNIYGVLSLIFWALTVIVTVKYVALALRADNDGEGGILALMALVMRRYAPRTRGRYVAVMLGLIGAAMFYGDSIITPAISVISAIEGTAIATPVLQELIVPITAVVLVALFVVQRHGTEAVGRYFGPVMLLWFAVLGVLGVVHIAQHPAILQALNPWWGLDMFIRRPGLAMFLLGAVFLAVTGGEALYADMGHFGRVPVQRAWLCIVMPGLLLNYFGQGALVLMHPQAVKNPFYYLAPSWAVWPLVLLATAATVIASQAVITGAYSMTTQAIKLGYLPRIRVRFTNERNQGQIYVPFINWLMLVFVLLLVFAFRSSDNLAAAYGLAVNVTMITTTIFLWMVAASRWNWSTRRVNLTLAPLLLVELLFLASNSMKIDHGGWFPLVFGAATYTMLSTWKRGRSLLKRQLQEHSLDLKDFVHSLSTYPPARVEGTAIYLTPDVNTVPHALLHNLKHNKVLHERVFFLSAQTADVPHVAPEAGVRLTAMEEGIYLLHAEFGFKDEPDVQKLLRDCERLFGLEFHLMETSFFLARQTIIPSKIRGMALWREVLFAWMSRNAQEASDYFSIPPNRVVELGTQIEI</sequence>
<feature type="transmembrane region" description="Helical" evidence="12">
    <location>
        <begin position="402"/>
        <end position="422"/>
    </location>
</feature>
<dbReference type="PANTHER" id="PTHR30540">
    <property type="entry name" value="OSMOTIC STRESS POTASSIUM TRANSPORTER"/>
    <property type="match status" value="1"/>
</dbReference>
<dbReference type="PANTHER" id="PTHR30540:SF79">
    <property type="entry name" value="LOW AFFINITY POTASSIUM TRANSPORT SYSTEM PROTEIN KUP"/>
    <property type="match status" value="1"/>
</dbReference>
<comment type="similarity">
    <text evidence="2">Belongs to the HAK/KUP transporter (TC 2.A.72) family.</text>
</comment>
<keyword evidence="3" id="KW-0813">Transport</keyword>
<dbReference type="HAMAP" id="MF_01522">
    <property type="entry name" value="Kup"/>
    <property type="match status" value="1"/>
</dbReference>
<evidence type="ECO:0000259" key="14">
    <source>
        <dbReference type="Pfam" id="PF22776"/>
    </source>
</evidence>
<evidence type="ECO:0000256" key="7">
    <source>
        <dbReference type="ARBA" id="ARBA00022847"/>
    </source>
</evidence>
<proteinExistence type="inferred from homology"/>
<reference evidence="15" key="1">
    <citation type="submission" date="2016-10" db="EMBL/GenBank/DDBJ databases">
        <title>Sequence of Gallionella enrichment culture.</title>
        <authorList>
            <person name="Poehlein A."/>
            <person name="Muehling M."/>
            <person name="Daniel R."/>
        </authorList>
    </citation>
    <scope>NUCLEOTIDE SEQUENCE</scope>
</reference>
<gene>
    <name evidence="15" type="primary">kup_18</name>
    <name evidence="15" type="ORF">GALL_327260</name>
</gene>
<evidence type="ECO:0000256" key="8">
    <source>
        <dbReference type="ARBA" id="ARBA00022958"/>
    </source>
</evidence>
<evidence type="ECO:0000259" key="13">
    <source>
        <dbReference type="Pfam" id="PF02705"/>
    </source>
</evidence>
<keyword evidence="9 12" id="KW-1133">Transmembrane helix</keyword>
<dbReference type="InterPro" id="IPR053952">
    <property type="entry name" value="K_trans_C"/>
</dbReference>
<evidence type="ECO:0000256" key="5">
    <source>
        <dbReference type="ARBA" id="ARBA00022538"/>
    </source>
</evidence>